<reference evidence="2" key="1">
    <citation type="journal article" date="2018" name="Nat. Microbiol.">
        <title>Leveraging single-cell genomics to expand the fungal tree of life.</title>
        <authorList>
            <person name="Ahrendt S.R."/>
            <person name="Quandt C.A."/>
            <person name="Ciobanu D."/>
            <person name="Clum A."/>
            <person name="Salamov A."/>
            <person name="Andreopoulos B."/>
            <person name="Cheng J.F."/>
            <person name="Woyke T."/>
            <person name="Pelin A."/>
            <person name="Henrissat B."/>
            <person name="Reynolds N.K."/>
            <person name="Benny G.L."/>
            <person name="Smith M.E."/>
            <person name="James T.Y."/>
            <person name="Grigoriev I.V."/>
        </authorList>
    </citation>
    <scope>NUCLEOTIDE SEQUENCE [LARGE SCALE GENOMIC DNA]</scope>
    <source>
        <strain evidence="2">RSA 1356</strain>
    </source>
</reference>
<dbReference type="EMBL" id="KZ992666">
    <property type="protein sequence ID" value="RKP07843.1"/>
    <property type="molecule type" value="Genomic_DNA"/>
</dbReference>
<evidence type="ECO:0000313" key="2">
    <source>
        <dbReference type="Proteomes" id="UP000271241"/>
    </source>
</evidence>
<protein>
    <submittedName>
        <fullName evidence="1">Uncharacterized protein</fullName>
    </submittedName>
</protein>
<name>A0A4P9XPB7_9FUNG</name>
<dbReference type="AlphaFoldDB" id="A0A4P9XPB7"/>
<organism evidence="1 2">
    <name type="scientific">Thamnocephalis sphaerospora</name>
    <dbReference type="NCBI Taxonomy" id="78915"/>
    <lineage>
        <taxon>Eukaryota</taxon>
        <taxon>Fungi</taxon>
        <taxon>Fungi incertae sedis</taxon>
        <taxon>Zoopagomycota</taxon>
        <taxon>Zoopagomycotina</taxon>
        <taxon>Zoopagomycetes</taxon>
        <taxon>Zoopagales</taxon>
        <taxon>Sigmoideomycetaceae</taxon>
        <taxon>Thamnocephalis</taxon>
    </lineage>
</organism>
<accession>A0A4P9XPB7</accession>
<proteinExistence type="predicted"/>
<keyword evidence="2" id="KW-1185">Reference proteome</keyword>
<dbReference type="Proteomes" id="UP000271241">
    <property type="component" value="Unassembled WGS sequence"/>
</dbReference>
<sequence>MGSIGPVPSIGGVWNMSVSTVADSFACVAIRVESATEPCFIVRAEHAEDPATVGAFTSDLATVNALDSAKKGPCRTSALGRATFGGAGAVAIVGSLCAINADDGDPDDVAALDSAAINASDLATIDAPNLASTEDVGSGVIGELGPGATGVFGFVIAGVIGSTAVDTLCLAGSRSLDLSDTATFDSIVASVLMAVGCVAGGLGSPTVDAPDVISVEEMTLGTIRVIGFATLNPVCTGADTALAK</sequence>
<evidence type="ECO:0000313" key="1">
    <source>
        <dbReference type="EMBL" id="RKP07843.1"/>
    </source>
</evidence>
<gene>
    <name evidence="1" type="ORF">THASP1DRAFT_30341</name>
</gene>